<feature type="transmembrane region" description="Helical" evidence="1">
    <location>
        <begin position="218"/>
        <end position="241"/>
    </location>
</feature>
<feature type="transmembrane region" description="Helical" evidence="1">
    <location>
        <begin position="145"/>
        <end position="167"/>
    </location>
</feature>
<dbReference type="Proteomes" id="UP000008068">
    <property type="component" value="Unassembled WGS sequence"/>
</dbReference>
<protein>
    <recommendedName>
        <fullName evidence="4">Serpentine Receptor, class H</fullName>
    </recommendedName>
</protein>
<dbReference type="eggNOG" id="ENOG502TFFW">
    <property type="taxonomic scope" value="Eukaryota"/>
</dbReference>
<dbReference type="AlphaFoldDB" id="G0NHX0"/>
<name>G0NHX0_CAEBE</name>
<keyword evidence="1" id="KW-0472">Membrane</keyword>
<reference evidence="3" key="1">
    <citation type="submission" date="2011-07" db="EMBL/GenBank/DDBJ databases">
        <authorList>
            <consortium name="Caenorhabditis brenneri Sequencing and Analysis Consortium"/>
            <person name="Wilson R.K."/>
        </authorList>
    </citation>
    <scope>NUCLEOTIDE SEQUENCE [LARGE SCALE GENOMIC DNA]</scope>
    <source>
        <strain evidence="3">PB2801</strain>
    </source>
</reference>
<dbReference type="InParanoid" id="G0NHX0"/>
<organism evidence="3">
    <name type="scientific">Caenorhabditis brenneri</name>
    <name type="common">Nematode worm</name>
    <dbReference type="NCBI Taxonomy" id="135651"/>
    <lineage>
        <taxon>Eukaryota</taxon>
        <taxon>Metazoa</taxon>
        <taxon>Ecdysozoa</taxon>
        <taxon>Nematoda</taxon>
        <taxon>Chromadorea</taxon>
        <taxon>Rhabditida</taxon>
        <taxon>Rhabditina</taxon>
        <taxon>Rhabditomorpha</taxon>
        <taxon>Rhabditoidea</taxon>
        <taxon>Rhabditidae</taxon>
        <taxon>Peloderinae</taxon>
        <taxon>Caenorhabditis</taxon>
    </lineage>
</organism>
<keyword evidence="1" id="KW-1133">Transmembrane helix</keyword>
<evidence type="ECO:0000313" key="3">
    <source>
        <dbReference type="Proteomes" id="UP000008068"/>
    </source>
</evidence>
<feature type="transmembrane region" description="Helical" evidence="1">
    <location>
        <begin position="93"/>
        <end position="111"/>
    </location>
</feature>
<dbReference type="InterPro" id="IPR053220">
    <property type="entry name" value="Nematode_rcpt-like_serp_H"/>
</dbReference>
<dbReference type="Pfam" id="PF10318">
    <property type="entry name" value="7TM_GPCR_Srh"/>
    <property type="match status" value="1"/>
</dbReference>
<dbReference type="OrthoDB" id="5800592at2759"/>
<keyword evidence="1" id="KW-0812">Transmembrane</keyword>
<feature type="transmembrane region" description="Helical" evidence="1">
    <location>
        <begin position="12"/>
        <end position="35"/>
    </location>
</feature>
<accession>G0NHX0</accession>
<dbReference type="EMBL" id="GL379886">
    <property type="protein sequence ID" value="EGT31549.1"/>
    <property type="molecule type" value="Genomic_DNA"/>
</dbReference>
<proteinExistence type="predicted"/>
<evidence type="ECO:0000256" key="1">
    <source>
        <dbReference type="SAM" id="Phobius"/>
    </source>
</evidence>
<dbReference type="HOGENOM" id="CLU_042960_1_1_1"/>
<gene>
    <name evidence="2" type="ORF">CAEBREN_29968</name>
</gene>
<dbReference type="InterPro" id="IPR019422">
    <property type="entry name" value="7TM_GPCR_serpentine_rcpt_Srh"/>
</dbReference>
<feature type="transmembrane region" description="Helical" evidence="1">
    <location>
        <begin position="188"/>
        <end position="206"/>
    </location>
</feature>
<feature type="transmembrane region" description="Helical" evidence="1">
    <location>
        <begin position="55"/>
        <end position="73"/>
    </location>
</feature>
<dbReference type="PANTHER" id="PTHR22941">
    <property type="entry name" value="SERPENTINE RECEPTOR"/>
    <property type="match status" value="1"/>
</dbReference>
<sequence>MKSVKLSLLNCHFWSCFLDFGCSLLSTPYVFVPALAGYPLGLLTYFGVGTAEQTYIMLSIFVLVVTVSIIGLFENRFYILTVDSRRWRQKRKFLFFLNHMAALMCFLLSYLKVPDQKIAFEFMQQFVSCIPPYADKNKIFIYTIYLRYVLIPGCVCFILFFAQILAFPILTNRILKEQLHKNMSDNTVALPIIILAFPVCYLGLAAQLWYHNQALNNFSFIIISSHGFFSTISMIFLHLAYRDFTWSLFCHRMGSSYKLDVPTAQHIRPSIIT</sequence>
<evidence type="ECO:0008006" key="4">
    <source>
        <dbReference type="Google" id="ProtNLM"/>
    </source>
</evidence>
<dbReference type="PANTHER" id="PTHR22941:SF131">
    <property type="entry name" value="SERPENTINE RECEPTOR, CLASS H"/>
    <property type="match status" value="1"/>
</dbReference>
<evidence type="ECO:0000313" key="2">
    <source>
        <dbReference type="EMBL" id="EGT31549.1"/>
    </source>
</evidence>
<keyword evidence="3" id="KW-1185">Reference proteome</keyword>